<dbReference type="AlphaFoldDB" id="A0A146LWZ1"/>
<dbReference type="GO" id="GO:0045893">
    <property type="term" value="P:positive regulation of DNA-templated transcription"/>
    <property type="evidence" value="ECO:0007669"/>
    <property type="project" value="TreeGrafter"/>
</dbReference>
<dbReference type="SMART" id="SM00572">
    <property type="entry name" value="DZF"/>
    <property type="match status" value="1"/>
</dbReference>
<dbReference type="PANTHER" id="PTHR46447">
    <property type="entry name" value="INTERLEUKIN ENHANCER-BINDING FACTOR"/>
    <property type="match status" value="1"/>
</dbReference>
<dbReference type="InterPro" id="IPR052134">
    <property type="entry name" value="ILF2"/>
</dbReference>
<keyword evidence="6" id="KW-0539">Nucleus</keyword>
<feature type="domain" description="DZF" evidence="8">
    <location>
        <begin position="68"/>
        <end position="418"/>
    </location>
</feature>
<feature type="non-terminal residue" evidence="9">
    <location>
        <position position="1"/>
    </location>
</feature>
<sequence length="428" mass="47079">IIGGRGGDFVPTCQVQAQACGSCCLVDFPVIFSSTFMKMMPRGGRGGRGAIIGGRGGLGRGGVPFKVQKFVPRHPFDMVLCEPAFQRVKPAANDEAFTQALLKRNTDLTPSPQEQAAVLNLVTKIQSVFDNLIVAPGNFDACQVDESRQVGSFKKGTMLAGKNVADIVVILKTLPTKECVGALGIRVVDDLRASNPKEVLQMTVNETGFEIKNNEASVRVLVTTVHQNLRKLDAELHMDYKILQKHLSAIRHSRWFEENAQHSTVKVLIRLLRDLRNRYKGFEPLNPWMLDLLAHSSIMNNPSRQALPVNVAFRRVLQLLASGLFLPGSSSIADPFETNNIRIHTLLSLEQQDVVCLTAQTLIRILAVAGYKPILEGDTSLIAESSEWNGILISSLDKAYEKPVESTKDGDGEEMEDGDNEDQMETTN</sequence>
<evidence type="ECO:0000313" key="9">
    <source>
        <dbReference type="EMBL" id="JAQ11689.1"/>
    </source>
</evidence>
<dbReference type="SUPFAM" id="SSF81301">
    <property type="entry name" value="Nucleotidyltransferase"/>
    <property type="match status" value="1"/>
</dbReference>
<keyword evidence="4" id="KW-0010">Activator</keyword>
<dbReference type="PROSITE" id="PS51703">
    <property type="entry name" value="DZF"/>
    <property type="match status" value="1"/>
</dbReference>
<keyword evidence="2" id="KW-0805">Transcription regulation</keyword>
<dbReference type="Gene3D" id="3.30.460.10">
    <property type="entry name" value="Beta Polymerase, domain 2"/>
    <property type="match status" value="1"/>
</dbReference>
<dbReference type="Pfam" id="PF20965">
    <property type="entry name" value="DZF_C"/>
    <property type="match status" value="1"/>
</dbReference>
<dbReference type="FunFam" id="3.30.460.10:FF:000093">
    <property type="entry name" value="Interleukin enhancer-binding factor 2"/>
    <property type="match status" value="1"/>
</dbReference>
<organism evidence="9">
    <name type="scientific">Lygus hesperus</name>
    <name type="common">Western plant bug</name>
    <dbReference type="NCBI Taxonomy" id="30085"/>
    <lineage>
        <taxon>Eukaryota</taxon>
        <taxon>Metazoa</taxon>
        <taxon>Ecdysozoa</taxon>
        <taxon>Arthropoda</taxon>
        <taxon>Hexapoda</taxon>
        <taxon>Insecta</taxon>
        <taxon>Pterygota</taxon>
        <taxon>Neoptera</taxon>
        <taxon>Paraneoptera</taxon>
        <taxon>Hemiptera</taxon>
        <taxon>Heteroptera</taxon>
        <taxon>Panheteroptera</taxon>
        <taxon>Cimicomorpha</taxon>
        <taxon>Miridae</taxon>
        <taxon>Mirini</taxon>
        <taxon>Lygus</taxon>
    </lineage>
</organism>
<dbReference type="EMBL" id="GDHC01006940">
    <property type="protein sequence ID" value="JAQ11689.1"/>
    <property type="molecule type" value="Transcribed_RNA"/>
</dbReference>
<dbReference type="InterPro" id="IPR049402">
    <property type="entry name" value="DZF_dom_C"/>
</dbReference>
<evidence type="ECO:0000256" key="6">
    <source>
        <dbReference type="ARBA" id="ARBA00023242"/>
    </source>
</evidence>
<dbReference type="PROSITE" id="PS50152">
    <property type="entry name" value="25A_SYNTH_3"/>
    <property type="match status" value="1"/>
</dbReference>
<evidence type="ECO:0000256" key="4">
    <source>
        <dbReference type="ARBA" id="ARBA00023159"/>
    </source>
</evidence>
<dbReference type="InterPro" id="IPR049401">
    <property type="entry name" value="DZF_dom_N"/>
</dbReference>
<dbReference type="GO" id="GO:0003725">
    <property type="term" value="F:double-stranded RNA binding"/>
    <property type="evidence" value="ECO:0007669"/>
    <property type="project" value="TreeGrafter"/>
</dbReference>
<feature type="region of interest" description="Disordered" evidence="7">
    <location>
        <begin position="400"/>
        <end position="428"/>
    </location>
</feature>
<comment type="subcellular location">
    <subcellularLocation>
        <location evidence="1">Nucleus</location>
    </subcellularLocation>
</comment>
<proteinExistence type="predicted"/>
<dbReference type="InterPro" id="IPR043519">
    <property type="entry name" value="NT_sf"/>
</dbReference>
<evidence type="ECO:0000256" key="2">
    <source>
        <dbReference type="ARBA" id="ARBA00023015"/>
    </source>
</evidence>
<dbReference type="GO" id="GO:0003677">
    <property type="term" value="F:DNA binding"/>
    <property type="evidence" value="ECO:0007669"/>
    <property type="project" value="UniProtKB-KW"/>
</dbReference>
<evidence type="ECO:0000256" key="1">
    <source>
        <dbReference type="ARBA" id="ARBA00004123"/>
    </source>
</evidence>
<dbReference type="Gene3D" id="1.10.1410.40">
    <property type="match status" value="1"/>
</dbReference>
<feature type="compositionally biased region" description="Basic and acidic residues" evidence="7">
    <location>
        <begin position="400"/>
        <end position="410"/>
    </location>
</feature>
<dbReference type="GO" id="GO:0071013">
    <property type="term" value="C:catalytic step 2 spliceosome"/>
    <property type="evidence" value="ECO:0007669"/>
    <property type="project" value="TreeGrafter"/>
</dbReference>
<dbReference type="Pfam" id="PF07528">
    <property type="entry name" value="DZF_N"/>
    <property type="match status" value="1"/>
</dbReference>
<keyword evidence="5" id="KW-0804">Transcription</keyword>
<protein>
    <submittedName>
        <fullName evidence="9">Interleukin enhancer-binding factor 2</fullName>
    </submittedName>
</protein>
<gene>
    <name evidence="9" type="primary">CG5641</name>
    <name evidence="9" type="ORF">g.60773</name>
</gene>
<dbReference type="InterPro" id="IPR006561">
    <property type="entry name" value="DZF_dom"/>
</dbReference>
<feature type="compositionally biased region" description="Acidic residues" evidence="7">
    <location>
        <begin position="411"/>
        <end position="428"/>
    </location>
</feature>
<evidence type="ECO:0000256" key="5">
    <source>
        <dbReference type="ARBA" id="ARBA00023163"/>
    </source>
</evidence>
<evidence type="ECO:0000259" key="8">
    <source>
        <dbReference type="PROSITE" id="PS51703"/>
    </source>
</evidence>
<evidence type="ECO:0000256" key="7">
    <source>
        <dbReference type="SAM" id="MobiDB-lite"/>
    </source>
</evidence>
<reference evidence="9" key="1">
    <citation type="journal article" date="2016" name="Gigascience">
        <title>De novo construction of an expanded transcriptome assembly for the western tarnished plant bug, Lygus hesperus.</title>
        <authorList>
            <person name="Tassone E.E."/>
            <person name="Geib S.M."/>
            <person name="Hall B."/>
            <person name="Fabrick J.A."/>
            <person name="Brent C.S."/>
            <person name="Hull J.J."/>
        </authorList>
    </citation>
    <scope>NUCLEOTIDE SEQUENCE</scope>
</reference>
<dbReference type="PANTHER" id="PTHR46447:SF1">
    <property type="entry name" value="INTERLEUKIN ENHANCER-BINDING FACTOR 2"/>
    <property type="match status" value="1"/>
</dbReference>
<name>A0A146LWZ1_LYGHE</name>
<evidence type="ECO:0000256" key="3">
    <source>
        <dbReference type="ARBA" id="ARBA00023125"/>
    </source>
</evidence>
<keyword evidence="3" id="KW-0238">DNA-binding</keyword>
<accession>A0A146LWZ1</accession>